<protein>
    <submittedName>
        <fullName evidence="1">ABC transporter substrate-binding protein</fullName>
    </submittedName>
</protein>
<dbReference type="InterPro" id="IPR006311">
    <property type="entry name" value="TAT_signal"/>
</dbReference>
<dbReference type="Pfam" id="PF01547">
    <property type="entry name" value="SBP_bac_1"/>
    <property type="match status" value="1"/>
</dbReference>
<reference evidence="1 2" key="1">
    <citation type="submission" date="2023-08" db="EMBL/GenBank/DDBJ databases">
        <authorList>
            <person name="Girao M."/>
            <person name="Carvalho M.F."/>
        </authorList>
    </citation>
    <scope>NUCLEOTIDE SEQUENCE [LARGE SCALE GENOMIC DNA]</scope>
    <source>
        <strain evidence="1 2">CT-R113</strain>
    </source>
</reference>
<gene>
    <name evidence="1" type="ORF">Q8791_03650</name>
</gene>
<evidence type="ECO:0000313" key="1">
    <source>
        <dbReference type="EMBL" id="MEE2036313.1"/>
    </source>
</evidence>
<sequence>MHHRPPGPPGLRRRALLGGLAGAGTLLALPGLAGCGTGSRDDPTVVTMASNRANPAQRVAVEESLGLYEAASGRTVEVNTFDSTSFQESVNNYLQGTPDDVIGWFAGYRMRFFAERGLISDVSDVWSRRFEGAFTDQVRSLCTAPDGRQYMVPDSTAPWAVFHRRSVFERHGYEVPATREEFVALCERMRADGLEPLASGIREGWPAMGMFDHLNLRLNGPEFHLELLDGDHSWDSSEVRSVFGAWAELLPHHQPDPLGRGINEAQTALVRGEAGMMLCGMFITHVFPEGEDLDDLDCFAFPEFDPEIGADVVEAPIDGFMVSGDPRNAEGAHELLGHLGSLEAQEIYTAIDPQALPTHLDAGTGGFSPLDAKVNDMVASAGALTQYMDRDTRPDFASVVMIPALQRFLRQPDDIADLTDTIQRQKLSIFGR</sequence>
<dbReference type="InterPro" id="IPR006059">
    <property type="entry name" value="SBP"/>
</dbReference>
<dbReference type="PANTHER" id="PTHR43649:SF14">
    <property type="entry name" value="BLR3389 PROTEIN"/>
    <property type="match status" value="1"/>
</dbReference>
<dbReference type="Proteomes" id="UP001356095">
    <property type="component" value="Unassembled WGS sequence"/>
</dbReference>
<organism evidence="1 2">
    <name type="scientific">Nocardiopsis codii</name>
    <dbReference type="NCBI Taxonomy" id="3065942"/>
    <lineage>
        <taxon>Bacteria</taxon>
        <taxon>Bacillati</taxon>
        <taxon>Actinomycetota</taxon>
        <taxon>Actinomycetes</taxon>
        <taxon>Streptosporangiales</taxon>
        <taxon>Nocardiopsidaceae</taxon>
        <taxon>Nocardiopsis</taxon>
    </lineage>
</organism>
<keyword evidence="2" id="KW-1185">Reference proteome</keyword>
<accession>A0ABU7K235</accession>
<dbReference type="RefSeq" id="WP_330090098.1">
    <property type="nucleotide sequence ID" value="NZ_JAUZMY010000002.1"/>
</dbReference>
<dbReference type="SUPFAM" id="SSF53850">
    <property type="entry name" value="Periplasmic binding protein-like II"/>
    <property type="match status" value="1"/>
</dbReference>
<dbReference type="PROSITE" id="PS51257">
    <property type="entry name" value="PROKAR_LIPOPROTEIN"/>
    <property type="match status" value="1"/>
</dbReference>
<dbReference type="PROSITE" id="PS51318">
    <property type="entry name" value="TAT"/>
    <property type="match status" value="1"/>
</dbReference>
<dbReference type="InterPro" id="IPR050490">
    <property type="entry name" value="Bact_solute-bd_prot1"/>
</dbReference>
<comment type="caution">
    <text evidence="1">The sequence shown here is derived from an EMBL/GenBank/DDBJ whole genome shotgun (WGS) entry which is preliminary data.</text>
</comment>
<dbReference type="EMBL" id="JAUZMY010000002">
    <property type="protein sequence ID" value="MEE2036313.1"/>
    <property type="molecule type" value="Genomic_DNA"/>
</dbReference>
<name>A0ABU7K235_9ACTN</name>
<proteinExistence type="predicted"/>
<evidence type="ECO:0000313" key="2">
    <source>
        <dbReference type="Proteomes" id="UP001356095"/>
    </source>
</evidence>
<dbReference type="Gene3D" id="3.40.190.10">
    <property type="entry name" value="Periplasmic binding protein-like II"/>
    <property type="match status" value="2"/>
</dbReference>
<dbReference type="PANTHER" id="PTHR43649">
    <property type="entry name" value="ARABINOSE-BINDING PROTEIN-RELATED"/>
    <property type="match status" value="1"/>
</dbReference>